<dbReference type="Gene3D" id="3.30.470.20">
    <property type="entry name" value="ATP-grasp fold, B domain"/>
    <property type="match status" value="1"/>
</dbReference>
<dbReference type="SUPFAM" id="SSF56059">
    <property type="entry name" value="Glutathione synthetase ATP-binding domain-like"/>
    <property type="match status" value="1"/>
</dbReference>
<dbReference type="InterPro" id="IPR005482">
    <property type="entry name" value="Biotin_COase_C"/>
</dbReference>
<evidence type="ECO:0000256" key="1">
    <source>
        <dbReference type="ARBA" id="ARBA00003761"/>
    </source>
</evidence>
<accession>A0A1I5CI83</accession>
<dbReference type="EMBL" id="FOVP01000010">
    <property type="protein sequence ID" value="SFN86735.1"/>
    <property type="molecule type" value="Genomic_DNA"/>
</dbReference>
<dbReference type="PROSITE" id="PS00867">
    <property type="entry name" value="CPSASE_2"/>
    <property type="match status" value="1"/>
</dbReference>
<dbReference type="InterPro" id="IPR016185">
    <property type="entry name" value="PreATP-grasp_dom_sf"/>
</dbReference>
<dbReference type="PANTHER" id="PTHR48095">
    <property type="entry name" value="PYRUVATE CARBOXYLASE SUBUNIT A"/>
    <property type="match status" value="1"/>
</dbReference>
<dbReference type="FunFam" id="3.40.50.20:FF:000010">
    <property type="entry name" value="Propionyl-CoA carboxylase subunit alpha"/>
    <property type="match status" value="1"/>
</dbReference>
<dbReference type="InterPro" id="IPR051602">
    <property type="entry name" value="ACC_Biotin_Carboxylase"/>
</dbReference>
<feature type="domain" description="ATP-grasp" evidence="9">
    <location>
        <begin position="148"/>
        <end position="346"/>
    </location>
</feature>
<dbReference type="GO" id="GO:0046872">
    <property type="term" value="F:metal ion binding"/>
    <property type="evidence" value="ECO:0007669"/>
    <property type="project" value="InterPro"/>
</dbReference>
<feature type="domain" description="Biotin carboxylation" evidence="10">
    <location>
        <begin position="29"/>
        <end position="474"/>
    </location>
</feature>
<dbReference type="PROSITE" id="PS50975">
    <property type="entry name" value="ATP_GRASP"/>
    <property type="match status" value="1"/>
</dbReference>
<dbReference type="PROSITE" id="PS50979">
    <property type="entry name" value="BC"/>
    <property type="match status" value="1"/>
</dbReference>
<dbReference type="SUPFAM" id="SSF52440">
    <property type="entry name" value="PreATP-grasp domain"/>
    <property type="match status" value="1"/>
</dbReference>
<dbReference type="PROSITE" id="PS00866">
    <property type="entry name" value="CPSASE_1"/>
    <property type="match status" value="1"/>
</dbReference>
<dbReference type="PANTHER" id="PTHR48095:SF2">
    <property type="entry name" value="BIOTIN CARBOXYLASE, CHLOROPLASTIC"/>
    <property type="match status" value="1"/>
</dbReference>
<evidence type="ECO:0000256" key="8">
    <source>
        <dbReference type="PROSITE-ProRule" id="PRU00409"/>
    </source>
</evidence>
<dbReference type="Proteomes" id="UP000198599">
    <property type="component" value="Unassembled WGS sequence"/>
</dbReference>
<name>A0A1I5CI83_9RHOB</name>
<dbReference type="STRING" id="1005928.SAMN04487859_11062"/>
<evidence type="ECO:0000256" key="5">
    <source>
        <dbReference type="ARBA" id="ARBA00022840"/>
    </source>
</evidence>
<dbReference type="GO" id="GO:0004075">
    <property type="term" value="F:biotin carboxylase activity"/>
    <property type="evidence" value="ECO:0007669"/>
    <property type="project" value="UniProtKB-EC"/>
</dbReference>
<keyword evidence="4 8" id="KW-0547">Nucleotide-binding</keyword>
<dbReference type="SMART" id="SM00878">
    <property type="entry name" value="Biotin_carb_C"/>
    <property type="match status" value="1"/>
</dbReference>
<dbReference type="AlphaFoldDB" id="A0A1I5CI83"/>
<protein>
    <recommendedName>
        <fullName evidence="2">biotin carboxylase</fullName>
        <ecNumber evidence="2">6.3.4.14</ecNumber>
    </recommendedName>
</protein>
<dbReference type="GO" id="GO:0005524">
    <property type="term" value="F:ATP binding"/>
    <property type="evidence" value="ECO:0007669"/>
    <property type="project" value="UniProtKB-UniRule"/>
</dbReference>
<sequence>MKKRFSHWMFSVTLQPETSSEWIRCEGTVLKKVLIANRGEIALRAVHACRALGMQSVAIYSTADASAPHVWAATESVCIGPAPSSKSYLCADALLHVALARGCDAIYPGYGFLSESADFAERCSQEGLIFVGPDAETIRTMGDKAAARRSAIELDVPVVPGSRQAFNDVHEATGAIAEIGFPILIKASAGGGGRGMRIAENAETFSSLFGQASREAEQAFGDAAVYLERLVANVRHIEVQVFGDGKGHAVHLGERDCTMQRRHQKLIEEAPSPVLSSDERAALHASAVRLAKGVKYRGAGTVEYIFDPATREFFFIEMNTRIQVEHPVTEMLVGEDLIVEQFRIARGDAISVSPPRDGAGHAIEFRINAEDSDNDFRPSPGRITGWVVPRGPGVRVDGFVAAGSTIAPFYDSMVAKLIVHGADREQALARARCALAAFRVEGIKTTIGLHKQLIAHDDVRTSEIHTKWVEESFLPNLDRSVA</sequence>
<evidence type="ECO:0000313" key="12">
    <source>
        <dbReference type="Proteomes" id="UP000198599"/>
    </source>
</evidence>
<dbReference type="Pfam" id="PF00289">
    <property type="entry name" value="Biotin_carb_N"/>
    <property type="match status" value="1"/>
</dbReference>
<comment type="catalytic activity">
    <reaction evidence="7">
        <text>N(6)-biotinyl-L-lysyl-[protein] + hydrogencarbonate + ATP = N(6)-carboxybiotinyl-L-lysyl-[protein] + ADP + phosphate + H(+)</text>
        <dbReference type="Rhea" id="RHEA:13501"/>
        <dbReference type="Rhea" id="RHEA-COMP:10505"/>
        <dbReference type="Rhea" id="RHEA-COMP:10506"/>
        <dbReference type="ChEBI" id="CHEBI:15378"/>
        <dbReference type="ChEBI" id="CHEBI:17544"/>
        <dbReference type="ChEBI" id="CHEBI:30616"/>
        <dbReference type="ChEBI" id="CHEBI:43474"/>
        <dbReference type="ChEBI" id="CHEBI:83144"/>
        <dbReference type="ChEBI" id="CHEBI:83145"/>
        <dbReference type="ChEBI" id="CHEBI:456216"/>
        <dbReference type="EC" id="6.3.4.14"/>
    </reaction>
</comment>
<evidence type="ECO:0000256" key="6">
    <source>
        <dbReference type="ARBA" id="ARBA00023267"/>
    </source>
</evidence>
<dbReference type="SUPFAM" id="SSF51246">
    <property type="entry name" value="Rudiment single hybrid motif"/>
    <property type="match status" value="1"/>
</dbReference>
<comment type="function">
    <text evidence="1">This protein is a component of the acetyl coenzyme A carboxylase complex; first, biotin carboxylase catalyzes the carboxylation of the carrier protein and then the transcarboxylase transfers the carboxyl group to form malonyl-CoA.</text>
</comment>
<dbReference type="InterPro" id="IPR005481">
    <property type="entry name" value="BC-like_N"/>
</dbReference>
<keyword evidence="3" id="KW-0436">Ligase</keyword>
<dbReference type="Pfam" id="PF02786">
    <property type="entry name" value="CPSase_L_D2"/>
    <property type="match status" value="1"/>
</dbReference>
<evidence type="ECO:0000313" key="11">
    <source>
        <dbReference type="EMBL" id="SFN86735.1"/>
    </source>
</evidence>
<dbReference type="Pfam" id="PF02785">
    <property type="entry name" value="Biotin_carb_C"/>
    <property type="match status" value="1"/>
</dbReference>
<keyword evidence="5 8" id="KW-0067">ATP-binding</keyword>
<dbReference type="NCBIfam" id="NF006367">
    <property type="entry name" value="PRK08591.1"/>
    <property type="match status" value="1"/>
</dbReference>
<reference evidence="12" key="1">
    <citation type="submission" date="2016-10" db="EMBL/GenBank/DDBJ databases">
        <authorList>
            <person name="Varghese N."/>
            <person name="Submissions S."/>
        </authorList>
    </citation>
    <scope>NUCLEOTIDE SEQUENCE [LARGE SCALE GENOMIC DNA]</scope>
    <source>
        <strain evidence="12">DSM 28463</strain>
    </source>
</reference>
<dbReference type="InterPro" id="IPR005479">
    <property type="entry name" value="CPAse_ATP-bd"/>
</dbReference>
<gene>
    <name evidence="11" type="ORF">SAMN04487859_11062</name>
</gene>
<dbReference type="InterPro" id="IPR011054">
    <property type="entry name" value="Rudment_hybrid_motif"/>
</dbReference>
<evidence type="ECO:0000259" key="9">
    <source>
        <dbReference type="PROSITE" id="PS50975"/>
    </source>
</evidence>
<dbReference type="InterPro" id="IPR011764">
    <property type="entry name" value="Biotin_carboxylation_dom"/>
</dbReference>
<evidence type="ECO:0000256" key="4">
    <source>
        <dbReference type="ARBA" id="ARBA00022741"/>
    </source>
</evidence>
<evidence type="ECO:0000256" key="3">
    <source>
        <dbReference type="ARBA" id="ARBA00022598"/>
    </source>
</evidence>
<dbReference type="FunFam" id="3.30.1490.20:FF:000003">
    <property type="entry name" value="acetyl-CoA carboxylase isoform X1"/>
    <property type="match status" value="1"/>
</dbReference>
<evidence type="ECO:0000256" key="2">
    <source>
        <dbReference type="ARBA" id="ARBA00013263"/>
    </source>
</evidence>
<keyword evidence="6" id="KW-0092">Biotin</keyword>
<evidence type="ECO:0000256" key="7">
    <source>
        <dbReference type="ARBA" id="ARBA00048600"/>
    </source>
</evidence>
<organism evidence="11 12">
    <name type="scientific">Roseovarius lutimaris</name>
    <dbReference type="NCBI Taxonomy" id="1005928"/>
    <lineage>
        <taxon>Bacteria</taxon>
        <taxon>Pseudomonadati</taxon>
        <taxon>Pseudomonadota</taxon>
        <taxon>Alphaproteobacteria</taxon>
        <taxon>Rhodobacterales</taxon>
        <taxon>Roseobacteraceae</taxon>
        <taxon>Roseovarius</taxon>
    </lineage>
</organism>
<dbReference type="InterPro" id="IPR011761">
    <property type="entry name" value="ATP-grasp"/>
</dbReference>
<proteinExistence type="predicted"/>
<keyword evidence="12" id="KW-1185">Reference proteome</keyword>
<dbReference type="EC" id="6.3.4.14" evidence="2"/>
<evidence type="ECO:0000259" key="10">
    <source>
        <dbReference type="PROSITE" id="PS50979"/>
    </source>
</evidence>
<dbReference type="RefSeq" id="WP_245736303.1">
    <property type="nucleotide sequence ID" value="NZ_FOVP01000010.1"/>
</dbReference>